<accession>A0A1Z9Z1H6</accession>
<evidence type="ECO:0000313" key="1">
    <source>
        <dbReference type="EMBL" id="OUY08305.1"/>
    </source>
</evidence>
<gene>
    <name evidence="1" type="ORF">CAP51_01395</name>
</gene>
<proteinExistence type="predicted"/>
<reference evidence="1 2" key="1">
    <citation type="submission" date="2017-05" db="EMBL/GenBank/DDBJ databases">
        <title>Acinetobacter populi ANC 5415 (= PBJ7), whole genome shotgun sequencing project.</title>
        <authorList>
            <person name="Nemec A."/>
            <person name="Radolfova-Krizova L."/>
        </authorList>
    </citation>
    <scope>NUCLEOTIDE SEQUENCE [LARGE SCALE GENOMIC DNA]</scope>
    <source>
        <strain evidence="1 2">PBJ7</strain>
    </source>
</reference>
<evidence type="ECO:0008006" key="3">
    <source>
        <dbReference type="Google" id="ProtNLM"/>
    </source>
</evidence>
<protein>
    <recommendedName>
        <fullName evidence="3">Lipoprotein</fullName>
    </recommendedName>
</protein>
<dbReference type="PROSITE" id="PS51257">
    <property type="entry name" value="PROKAR_LIPOPROTEIN"/>
    <property type="match status" value="1"/>
</dbReference>
<evidence type="ECO:0000313" key="2">
    <source>
        <dbReference type="Proteomes" id="UP000196536"/>
    </source>
</evidence>
<sequence>MGQCKLIDGFLVIGIFISVLLLSGCETEQVSNNNDAMVGYAREHAKKQAEFLNQEQLEKATLIESKVVTDGTTQPLDKQ</sequence>
<dbReference type="RefSeq" id="WP_087618946.1">
    <property type="nucleotide sequence ID" value="NZ_NEXX01000001.1"/>
</dbReference>
<organism evidence="1 2">
    <name type="scientific">Acinetobacter populi</name>
    <dbReference type="NCBI Taxonomy" id="1582270"/>
    <lineage>
        <taxon>Bacteria</taxon>
        <taxon>Pseudomonadati</taxon>
        <taxon>Pseudomonadota</taxon>
        <taxon>Gammaproteobacteria</taxon>
        <taxon>Moraxellales</taxon>
        <taxon>Moraxellaceae</taxon>
        <taxon>Acinetobacter</taxon>
    </lineage>
</organism>
<dbReference type="Proteomes" id="UP000196536">
    <property type="component" value="Unassembled WGS sequence"/>
</dbReference>
<name>A0A1Z9Z1H6_9GAMM</name>
<comment type="caution">
    <text evidence="1">The sequence shown here is derived from an EMBL/GenBank/DDBJ whole genome shotgun (WGS) entry which is preliminary data.</text>
</comment>
<dbReference type="EMBL" id="NEXX01000001">
    <property type="protein sequence ID" value="OUY08305.1"/>
    <property type="molecule type" value="Genomic_DNA"/>
</dbReference>
<keyword evidence="2" id="KW-1185">Reference proteome</keyword>
<dbReference type="AlphaFoldDB" id="A0A1Z9Z1H6"/>